<dbReference type="PANTHER" id="PTHR34068:SF2">
    <property type="entry name" value="UPF0145 PROTEIN SCO3412"/>
    <property type="match status" value="1"/>
</dbReference>
<name>A0A8J7DBA5_9CYAN</name>
<sequence>MEFIIFIALLAIGFFAGSYAEQKHYLEIKQRERKSLHVPLMNFGAKQELPYAHEAQMFVGSVVIANDYFKTFAATLHNLVGGRVVVYESLLDRGRREAVLRMKEEAIAWGASQVVNVRFETSNIGGQETTRTPAMVEVIVYGTGIR</sequence>
<proteinExistence type="inferred from homology"/>
<dbReference type="Proteomes" id="UP000636505">
    <property type="component" value="Unassembled WGS sequence"/>
</dbReference>
<dbReference type="InterPro" id="IPR002765">
    <property type="entry name" value="UPF0145_YbjQ-like"/>
</dbReference>
<comment type="similarity">
    <text evidence="1">Belongs to the UPF0145 family.</text>
</comment>
<gene>
    <name evidence="2" type="ORF">IQ241_02215</name>
</gene>
<dbReference type="PANTHER" id="PTHR34068">
    <property type="entry name" value="UPF0145 PROTEIN YBJQ"/>
    <property type="match status" value="1"/>
</dbReference>
<evidence type="ECO:0000313" key="2">
    <source>
        <dbReference type="EMBL" id="MBE9076118.1"/>
    </source>
</evidence>
<organism evidence="2 3">
    <name type="scientific">Vasconcelosia minhoensis LEGE 07310</name>
    <dbReference type="NCBI Taxonomy" id="915328"/>
    <lineage>
        <taxon>Bacteria</taxon>
        <taxon>Bacillati</taxon>
        <taxon>Cyanobacteriota</taxon>
        <taxon>Cyanophyceae</taxon>
        <taxon>Nodosilineales</taxon>
        <taxon>Cymatolegaceae</taxon>
        <taxon>Vasconcelosia</taxon>
        <taxon>Vasconcelosia minhoensis</taxon>
    </lineage>
</organism>
<dbReference type="RefSeq" id="WP_193904772.1">
    <property type="nucleotide sequence ID" value="NZ_JADEXG010000003.1"/>
</dbReference>
<keyword evidence="3" id="KW-1185">Reference proteome</keyword>
<dbReference type="InterPro" id="IPR035439">
    <property type="entry name" value="UPF0145_dom_sf"/>
</dbReference>
<dbReference type="Pfam" id="PF01906">
    <property type="entry name" value="YbjQ_1"/>
    <property type="match status" value="1"/>
</dbReference>
<dbReference type="AlphaFoldDB" id="A0A8J7DBA5"/>
<dbReference type="SUPFAM" id="SSF117782">
    <property type="entry name" value="YbjQ-like"/>
    <property type="match status" value="1"/>
</dbReference>
<accession>A0A8J7DBA5</accession>
<protein>
    <submittedName>
        <fullName evidence="2">Heavy metal-binding domain-containing protein</fullName>
    </submittedName>
</protein>
<evidence type="ECO:0000256" key="1">
    <source>
        <dbReference type="ARBA" id="ARBA00010751"/>
    </source>
</evidence>
<dbReference type="EMBL" id="JADEXG010000003">
    <property type="protein sequence ID" value="MBE9076118.1"/>
    <property type="molecule type" value="Genomic_DNA"/>
</dbReference>
<dbReference type="Gene3D" id="3.30.110.70">
    <property type="entry name" value="Hypothetical protein apc22750. Chain B"/>
    <property type="match status" value="1"/>
</dbReference>
<comment type="caution">
    <text evidence="2">The sequence shown here is derived from an EMBL/GenBank/DDBJ whole genome shotgun (WGS) entry which is preliminary data.</text>
</comment>
<reference evidence="2" key="1">
    <citation type="submission" date="2020-10" db="EMBL/GenBank/DDBJ databases">
        <authorList>
            <person name="Castelo-Branco R."/>
            <person name="Eusebio N."/>
            <person name="Adriana R."/>
            <person name="Vieira A."/>
            <person name="Brugerolle De Fraissinette N."/>
            <person name="Rezende De Castro R."/>
            <person name="Schneider M.P."/>
            <person name="Vasconcelos V."/>
            <person name="Leao P.N."/>
        </authorList>
    </citation>
    <scope>NUCLEOTIDE SEQUENCE</scope>
    <source>
        <strain evidence="2">LEGE 07310</strain>
    </source>
</reference>
<evidence type="ECO:0000313" key="3">
    <source>
        <dbReference type="Proteomes" id="UP000636505"/>
    </source>
</evidence>